<dbReference type="EMBL" id="FP929116">
    <property type="protein sequence ID" value="CBX93635.1"/>
    <property type="molecule type" value="Genomic_DNA"/>
</dbReference>
<dbReference type="GeneID" id="13284623"/>
<organism evidence="2">
    <name type="scientific">Leptosphaeria maculans (strain JN3 / isolate v23.1.3 / race Av1-4-5-6-7-8)</name>
    <name type="common">Blackleg fungus</name>
    <name type="synonym">Phoma lingam</name>
    <dbReference type="NCBI Taxonomy" id="985895"/>
    <lineage>
        <taxon>Eukaryota</taxon>
        <taxon>Fungi</taxon>
        <taxon>Dikarya</taxon>
        <taxon>Ascomycota</taxon>
        <taxon>Pezizomycotina</taxon>
        <taxon>Dothideomycetes</taxon>
        <taxon>Pleosporomycetidae</taxon>
        <taxon>Pleosporales</taxon>
        <taxon>Pleosporineae</taxon>
        <taxon>Leptosphaeriaceae</taxon>
        <taxon>Plenodomus</taxon>
        <taxon>Plenodomus lingam/Leptosphaeria maculans species complex</taxon>
    </lineage>
</organism>
<dbReference type="OMA" id="TWYADSH"/>
<dbReference type="OrthoDB" id="3775542at2759"/>
<dbReference type="HOGENOM" id="CLU_084275_1_0_1"/>
<sequence length="247" mass="26976">MIRFVTYAIVFAVAANPAPLDDAKIPALSAYGMEEMVVSSEYGTLSKKEWTAKLAAQGWLLKRPEMDHDFLNFTPPAEPLPKRDDCEAVAYQQLGKPARFVDWDVQMSPILCGGGLMDLSVAEGYTISNTLGFSGSFMPSGLKGQLGALLGVDFSRTWTTTNVRTVTGHVINGQCGCMIYMPLVTRYYGRVLRGCVGVMTEVGRYMVTQHASASYEGFEWVSGAISVCNRTQSYPPLQRCHGGGFLV</sequence>
<accession>E4ZQG0</accession>
<evidence type="ECO:0000313" key="2">
    <source>
        <dbReference type="Proteomes" id="UP000002668"/>
    </source>
</evidence>
<keyword evidence="2" id="KW-1185">Reference proteome</keyword>
<reference evidence="2" key="1">
    <citation type="journal article" date="2011" name="Nat. Commun.">
        <title>Effector diversification within compartments of the Leptosphaeria maculans genome affected by Repeat-Induced Point mutations.</title>
        <authorList>
            <person name="Rouxel T."/>
            <person name="Grandaubert J."/>
            <person name="Hane J.K."/>
            <person name="Hoede C."/>
            <person name="van de Wouw A.P."/>
            <person name="Couloux A."/>
            <person name="Dominguez V."/>
            <person name="Anthouard V."/>
            <person name="Bally P."/>
            <person name="Bourras S."/>
            <person name="Cozijnsen A.J."/>
            <person name="Ciuffetti L.M."/>
            <person name="Degrave A."/>
            <person name="Dilmaghani A."/>
            <person name="Duret L."/>
            <person name="Fudal I."/>
            <person name="Goodwin S.B."/>
            <person name="Gout L."/>
            <person name="Glaser N."/>
            <person name="Linglin J."/>
            <person name="Kema G.H.J."/>
            <person name="Lapalu N."/>
            <person name="Lawrence C.B."/>
            <person name="May K."/>
            <person name="Meyer M."/>
            <person name="Ollivier B."/>
            <person name="Poulain J."/>
            <person name="Schoch C.L."/>
            <person name="Simon A."/>
            <person name="Spatafora J.W."/>
            <person name="Stachowiak A."/>
            <person name="Turgeon B.G."/>
            <person name="Tyler B.M."/>
            <person name="Vincent D."/>
            <person name="Weissenbach J."/>
            <person name="Amselem J."/>
            <person name="Quesneville H."/>
            <person name="Oliver R.P."/>
            <person name="Wincker P."/>
            <person name="Balesdent M.-H."/>
            <person name="Howlett B.J."/>
        </authorList>
    </citation>
    <scope>NUCLEOTIDE SEQUENCE [LARGE SCALE GENOMIC DNA]</scope>
    <source>
        <strain evidence="2">JN3 / isolate v23.1.3 / race Av1-4-5-6-7-8</strain>
    </source>
</reference>
<name>E4ZQG0_LEPMJ</name>
<proteinExistence type="predicted"/>
<dbReference type="InParanoid" id="E4ZQG0"/>
<dbReference type="VEuPathDB" id="FungiDB:LEMA_P033090.1"/>
<protein>
    <submittedName>
        <fullName evidence="1">Uncharacterized protein</fullName>
    </submittedName>
</protein>
<dbReference type="STRING" id="985895.E4ZQG0"/>
<gene>
    <name evidence="1" type="ORF">LEMA_P033090.1</name>
</gene>
<evidence type="ECO:0000313" key="1">
    <source>
        <dbReference type="EMBL" id="CBX93635.1"/>
    </source>
</evidence>
<dbReference type="Proteomes" id="UP000002668">
    <property type="component" value="Genome"/>
</dbReference>
<dbReference type="eggNOG" id="ENOG502SHR0">
    <property type="taxonomic scope" value="Eukaryota"/>
</dbReference>
<dbReference type="AlphaFoldDB" id="E4ZQG0"/>